<feature type="region of interest" description="Disordered" evidence="5">
    <location>
        <begin position="361"/>
        <end position="398"/>
    </location>
</feature>
<keyword evidence="3" id="KW-0804">Transcription</keyword>
<dbReference type="GO" id="GO:0008270">
    <property type="term" value="F:zinc ion binding"/>
    <property type="evidence" value="ECO:0007669"/>
    <property type="project" value="InterPro"/>
</dbReference>
<dbReference type="GO" id="GO:0001228">
    <property type="term" value="F:DNA-binding transcription activator activity, RNA polymerase II-specific"/>
    <property type="evidence" value="ECO:0007669"/>
    <property type="project" value="TreeGrafter"/>
</dbReference>
<dbReference type="InterPro" id="IPR014752">
    <property type="entry name" value="Arrestin-like_C"/>
</dbReference>
<dbReference type="GO" id="GO:0003677">
    <property type="term" value="F:DNA binding"/>
    <property type="evidence" value="ECO:0007669"/>
    <property type="project" value="UniProtKB-KW"/>
</dbReference>
<dbReference type="EMBL" id="MKZY01000001">
    <property type="protein sequence ID" value="OOO13702.1"/>
    <property type="molecule type" value="Genomic_DNA"/>
</dbReference>
<name>A0A1S9DXC5_ASPOZ</name>
<proteinExistence type="predicted"/>
<evidence type="ECO:0000313" key="8">
    <source>
        <dbReference type="Proteomes" id="UP000190312"/>
    </source>
</evidence>
<reference evidence="7 8" key="1">
    <citation type="submission" date="2016-10" db="EMBL/GenBank/DDBJ databases">
        <title>Genome sequencing of Aspergillus oryzae BCC7051.</title>
        <authorList>
            <person name="Thammarongtham C."/>
            <person name="Vorapreeda T."/>
            <person name="Nookaew I."/>
            <person name="Srisuk T."/>
            <person name="Land M."/>
            <person name="Jeennor S."/>
            <person name="Laoteng K."/>
        </authorList>
    </citation>
    <scope>NUCLEOTIDE SEQUENCE [LARGE SCALE GENOMIC DNA]</scope>
    <source>
        <strain evidence="7 8">BCC7051</strain>
    </source>
</reference>
<dbReference type="eggNOG" id="KOG3780">
    <property type="taxonomic scope" value="Eukaryota"/>
</dbReference>
<dbReference type="Proteomes" id="UP000190312">
    <property type="component" value="Unassembled WGS sequence"/>
</dbReference>
<dbReference type="PANTHER" id="PTHR47784:SF5">
    <property type="entry name" value="STEROL UPTAKE CONTROL PROTEIN 2"/>
    <property type="match status" value="1"/>
</dbReference>
<evidence type="ECO:0000313" key="7">
    <source>
        <dbReference type="EMBL" id="OOO13702.1"/>
    </source>
</evidence>
<feature type="domain" description="Arrestin C-terminal-like" evidence="6">
    <location>
        <begin position="183"/>
        <end position="325"/>
    </location>
</feature>
<evidence type="ECO:0000256" key="3">
    <source>
        <dbReference type="ARBA" id="ARBA00023163"/>
    </source>
</evidence>
<accession>A0A1S9DXC5</accession>
<keyword evidence="2" id="KW-0238">DNA-binding</keyword>
<dbReference type="Pfam" id="PF02752">
    <property type="entry name" value="Arrestin_C"/>
    <property type="match status" value="1"/>
</dbReference>
<comment type="caution">
    <text evidence="7">The sequence shown here is derived from an EMBL/GenBank/DDBJ whole genome shotgun (WGS) entry which is preliminary data.</text>
</comment>
<dbReference type="CDD" id="cd00067">
    <property type="entry name" value="GAL4"/>
    <property type="match status" value="1"/>
</dbReference>
<keyword evidence="4" id="KW-0539">Nucleus</keyword>
<dbReference type="VEuPathDB" id="FungiDB:AO090010000507"/>
<dbReference type="InterPro" id="IPR001138">
    <property type="entry name" value="Zn2Cys6_DnaBD"/>
</dbReference>
<dbReference type="InterPro" id="IPR014756">
    <property type="entry name" value="Ig_E-set"/>
</dbReference>
<sequence length="799" mass="90229">MMVKLFKNSSPRKIQPTYFDIRLDHNTIWIPAAGHTIKYGHAQGKVILCLSDPTCVRDVKLHLEGRYYINWDTTFPTDSHRHCKAFWKELPFHHDVWSFLRVSAGSSATTLEPGNYEFPFQMCLPGRLPESMRGIDDCYIHYFLRAQIYGRKGESVSTSREVTVRKVYNTPSRTAPSSVENDWPDKIMYKVSIATPTVQFGGNIRVTYRFVPLLKGLTVKSIRSGVIETHTVLRPYASRSREVLTDAFDPPTWEEMDISTDDRCWYQCSRMLHLPKSTRQCLQSVATTVLKVGHSIQFSITLLNPDGHLSSIRLSLPIVIIFYPSTSASLQMLSDIATWDEEENTLPHYSDHVRDSKLVEICPGNPSTPAGPGSNEKPPDYSVSHDSERESTQARSNFWDGYSRSSSDWHGDVPKEYGQVLHFNNGSITLKTIVYLCDEQKPSCGNCLQHRIECEYAESQAMNGYSSLTSATASPSPSPSNRGNTRALPPTSQVQSGSSPRPQASLSDDDVLNSRLIHHYSTATYLTLSDKPEFQYIWQVEVPEIAFEHRFLLPMLMAVSALHMCRKGLPEVRYMSYSYHQYETALKGSSLALSNILPSNCHALYAVSALAFVFELGTSYNHDSLLYREAGVLAPWIMHIQGVRTIMLSTWAHIKAGVLGTMLDSEPSGNGPLELESCVNEFVGYIETMPLASEQIIVYRSAANELIKWSKMPYSGFFGWVCLFGDEYGSLLARKDPYALVIFGYSCILLRTGGPKYWISRWPEGLLWEVYGYLRPSLRGWLEWPMGELGMNCRQASPE</sequence>
<evidence type="ECO:0000259" key="6">
    <source>
        <dbReference type="SMART" id="SM01017"/>
    </source>
</evidence>
<gene>
    <name evidence="7" type="ORF">OAory_01022970</name>
</gene>
<dbReference type="PANTHER" id="PTHR47784">
    <property type="entry name" value="STEROL UPTAKE CONTROL PROTEIN 2"/>
    <property type="match status" value="1"/>
</dbReference>
<evidence type="ECO:0000256" key="4">
    <source>
        <dbReference type="ARBA" id="ARBA00023242"/>
    </source>
</evidence>
<dbReference type="SUPFAM" id="SSF81296">
    <property type="entry name" value="E set domains"/>
    <property type="match status" value="1"/>
</dbReference>
<dbReference type="SMART" id="SM01017">
    <property type="entry name" value="Arrestin_C"/>
    <property type="match status" value="1"/>
</dbReference>
<dbReference type="Gene3D" id="2.60.40.640">
    <property type="match status" value="1"/>
</dbReference>
<dbReference type="InterPro" id="IPR053157">
    <property type="entry name" value="Sterol_Uptake_Regulator"/>
</dbReference>
<organism evidence="7 8">
    <name type="scientific">Aspergillus oryzae</name>
    <name type="common">Yellow koji mold</name>
    <dbReference type="NCBI Taxonomy" id="5062"/>
    <lineage>
        <taxon>Eukaryota</taxon>
        <taxon>Fungi</taxon>
        <taxon>Dikarya</taxon>
        <taxon>Ascomycota</taxon>
        <taxon>Pezizomycotina</taxon>
        <taxon>Eurotiomycetes</taxon>
        <taxon>Eurotiomycetidae</taxon>
        <taxon>Eurotiales</taxon>
        <taxon>Aspergillaceae</taxon>
        <taxon>Aspergillus</taxon>
        <taxon>Aspergillus subgen. Circumdati</taxon>
    </lineage>
</organism>
<feature type="compositionally biased region" description="Basic and acidic residues" evidence="5">
    <location>
        <begin position="377"/>
        <end position="392"/>
    </location>
</feature>
<evidence type="ECO:0000256" key="1">
    <source>
        <dbReference type="ARBA" id="ARBA00023015"/>
    </source>
</evidence>
<feature type="region of interest" description="Disordered" evidence="5">
    <location>
        <begin position="467"/>
        <end position="507"/>
    </location>
</feature>
<dbReference type="Gene3D" id="4.10.240.10">
    <property type="entry name" value="Zn(2)-C6 fungal-type DNA-binding domain"/>
    <property type="match status" value="1"/>
</dbReference>
<evidence type="ECO:0000256" key="2">
    <source>
        <dbReference type="ARBA" id="ARBA00023125"/>
    </source>
</evidence>
<protein>
    <submittedName>
        <fullName evidence="7">Arrestin-like domain-containing protein</fullName>
    </submittedName>
</protein>
<dbReference type="VEuPathDB" id="FungiDB:AO090023000029"/>
<dbReference type="InterPro" id="IPR011021">
    <property type="entry name" value="Arrestin-like_N"/>
</dbReference>
<dbReference type="InterPro" id="IPR011022">
    <property type="entry name" value="Arrestin_C-like"/>
</dbReference>
<dbReference type="InterPro" id="IPR036864">
    <property type="entry name" value="Zn2-C6_fun-type_DNA-bd_sf"/>
</dbReference>
<feature type="compositionally biased region" description="Polar residues" evidence="5">
    <location>
        <begin position="490"/>
        <end position="506"/>
    </location>
</feature>
<dbReference type="Pfam" id="PF00172">
    <property type="entry name" value="Zn_clus"/>
    <property type="match status" value="1"/>
</dbReference>
<dbReference type="AlphaFoldDB" id="A0A1S9DXC5"/>
<dbReference type="OrthoDB" id="2333384at2759"/>
<dbReference type="Pfam" id="PF00339">
    <property type="entry name" value="Arrestin_N"/>
    <property type="match status" value="1"/>
</dbReference>
<keyword evidence="1" id="KW-0805">Transcription regulation</keyword>
<evidence type="ECO:0000256" key="5">
    <source>
        <dbReference type="SAM" id="MobiDB-lite"/>
    </source>
</evidence>